<dbReference type="PANTHER" id="PTHR43280">
    <property type="entry name" value="ARAC-FAMILY TRANSCRIPTIONAL REGULATOR"/>
    <property type="match status" value="1"/>
</dbReference>
<keyword evidence="5" id="KW-1133">Transmembrane helix</keyword>
<dbReference type="Gene3D" id="1.10.10.60">
    <property type="entry name" value="Homeodomain-like"/>
    <property type="match status" value="2"/>
</dbReference>
<dbReference type="SUPFAM" id="SSF46689">
    <property type="entry name" value="Homeodomain-like"/>
    <property type="match status" value="1"/>
</dbReference>
<dbReference type="SMART" id="SM00342">
    <property type="entry name" value="HTH_ARAC"/>
    <property type="match status" value="1"/>
</dbReference>
<dbReference type="InterPro" id="IPR018060">
    <property type="entry name" value="HTH_AraC"/>
</dbReference>
<dbReference type="Gene3D" id="1.25.40.10">
    <property type="entry name" value="Tetratricopeptide repeat domain"/>
    <property type="match status" value="1"/>
</dbReference>
<evidence type="ECO:0000256" key="2">
    <source>
        <dbReference type="ARBA" id="ARBA00023125"/>
    </source>
</evidence>
<feature type="domain" description="HTH araC/xylS-type" evidence="6">
    <location>
        <begin position="414"/>
        <end position="511"/>
    </location>
</feature>
<dbReference type="SUPFAM" id="SSF48452">
    <property type="entry name" value="TPR-like"/>
    <property type="match status" value="1"/>
</dbReference>
<evidence type="ECO:0000313" key="8">
    <source>
        <dbReference type="Proteomes" id="UP000555103"/>
    </source>
</evidence>
<dbReference type="PROSITE" id="PS01124">
    <property type="entry name" value="HTH_ARAC_FAMILY_2"/>
    <property type="match status" value="1"/>
</dbReference>
<dbReference type="EMBL" id="JACIEP010000004">
    <property type="protein sequence ID" value="MBB4035650.1"/>
    <property type="molecule type" value="Genomic_DNA"/>
</dbReference>
<dbReference type="InterPro" id="IPR011990">
    <property type="entry name" value="TPR-like_helical_dom_sf"/>
</dbReference>
<accession>A0A840CI58</accession>
<dbReference type="AlphaFoldDB" id="A0A840CI58"/>
<dbReference type="InterPro" id="IPR019734">
    <property type="entry name" value="TPR_rpt"/>
</dbReference>
<reference evidence="7 8" key="1">
    <citation type="submission" date="2020-08" db="EMBL/GenBank/DDBJ databases">
        <title>Genomic Encyclopedia of Type Strains, Phase IV (KMG-IV): sequencing the most valuable type-strain genomes for metagenomic binning, comparative biology and taxonomic classification.</title>
        <authorList>
            <person name="Goeker M."/>
        </authorList>
    </citation>
    <scope>NUCLEOTIDE SEQUENCE [LARGE SCALE GENOMIC DNA]</scope>
    <source>
        <strain evidence="7 8">DSM 104969</strain>
    </source>
</reference>
<dbReference type="PROSITE" id="PS50005">
    <property type="entry name" value="TPR"/>
    <property type="match status" value="1"/>
</dbReference>
<dbReference type="RefSeq" id="WP_183306574.1">
    <property type="nucleotide sequence ID" value="NZ_JACIEP010000004.1"/>
</dbReference>
<gene>
    <name evidence="7" type="ORF">GGR21_001543</name>
</gene>
<evidence type="ECO:0000256" key="4">
    <source>
        <dbReference type="PROSITE-ProRule" id="PRU00339"/>
    </source>
</evidence>
<keyword evidence="5" id="KW-0472">Membrane</keyword>
<evidence type="ECO:0000256" key="3">
    <source>
        <dbReference type="ARBA" id="ARBA00023163"/>
    </source>
</evidence>
<organism evidence="7 8">
    <name type="scientific">Dysgonomonas hofstadii</name>
    <dbReference type="NCBI Taxonomy" id="637886"/>
    <lineage>
        <taxon>Bacteria</taxon>
        <taxon>Pseudomonadati</taxon>
        <taxon>Bacteroidota</taxon>
        <taxon>Bacteroidia</taxon>
        <taxon>Bacteroidales</taxon>
        <taxon>Dysgonomonadaceae</taxon>
        <taxon>Dysgonomonas</taxon>
    </lineage>
</organism>
<dbReference type="GO" id="GO:0003700">
    <property type="term" value="F:DNA-binding transcription factor activity"/>
    <property type="evidence" value="ECO:0007669"/>
    <property type="project" value="InterPro"/>
</dbReference>
<keyword evidence="2 7" id="KW-0238">DNA-binding</keyword>
<comment type="caution">
    <text evidence="7">The sequence shown here is derived from an EMBL/GenBank/DDBJ whole genome shotgun (WGS) entry which is preliminary data.</text>
</comment>
<dbReference type="InterPro" id="IPR009057">
    <property type="entry name" value="Homeodomain-like_sf"/>
</dbReference>
<sequence length="515" mass="59601">MLILLSLFSGLSAQIKKSYPELELYNKTLSIEQKEAYKKAFEEYKNNILANSLPVVYKKKKAIAARTLSQEFTESLWGDSINYSSAFGLALELENLLDNIAEEEYPDKRFDYFQLGEAYYLFNDFHKSINILKKVISEHPPRSFTDCTNLNARRIIGICYAELEQMDISDYYLCSILESPDLILDRPVYNAYALSYLATNAMIRGKYTKALILNDAILPFFRNHSDYGHLAGMFHSRFKCYLVTGDIYRAGIAADSILYYADRDTYHPQKRHKMAFSALLHYNAAIGNAIGTEAYSDSLVHVYEQEALEYTSQYIADARQEKSEHDAEEAQEKAEIYRRNMITGIIISILIILFAGYTIIQYRRLRTAYRALAEKSRLWAEQINNDYKLDIEKISEKSPPEEINIMQLIHNYIIIEKHYLDTELTLEKLAKDLTINRSYLSSSINNITGKNFNSYVNEYRIASAIHMMDNPNKDFNSIDDIYIACGFNSKRSFYYSFKKITGITPGEYRDNLTKK</sequence>
<evidence type="ECO:0000259" key="6">
    <source>
        <dbReference type="PROSITE" id="PS01124"/>
    </source>
</evidence>
<keyword evidence="3" id="KW-0804">Transcription</keyword>
<dbReference type="Pfam" id="PF12833">
    <property type="entry name" value="HTH_18"/>
    <property type="match status" value="1"/>
</dbReference>
<evidence type="ECO:0000313" key="7">
    <source>
        <dbReference type="EMBL" id="MBB4035650.1"/>
    </source>
</evidence>
<feature type="repeat" description="TPR" evidence="4">
    <location>
        <begin position="109"/>
        <end position="142"/>
    </location>
</feature>
<dbReference type="Proteomes" id="UP000555103">
    <property type="component" value="Unassembled WGS sequence"/>
</dbReference>
<protein>
    <submittedName>
        <fullName evidence="7">AraC-like DNA-binding protein</fullName>
    </submittedName>
</protein>
<evidence type="ECO:0000256" key="1">
    <source>
        <dbReference type="ARBA" id="ARBA00023015"/>
    </source>
</evidence>
<dbReference type="GO" id="GO:0043565">
    <property type="term" value="F:sequence-specific DNA binding"/>
    <property type="evidence" value="ECO:0007669"/>
    <property type="project" value="InterPro"/>
</dbReference>
<evidence type="ECO:0000256" key="5">
    <source>
        <dbReference type="SAM" id="Phobius"/>
    </source>
</evidence>
<proteinExistence type="predicted"/>
<keyword evidence="1" id="KW-0805">Transcription regulation</keyword>
<name>A0A840CI58_9BACT</name>
<dbReference type="PANTHER" id="PTHR43280:SF29">
    <property type="entry name" value="ARAC-FAMILY TRANSCRIPTIONAL REGULATOR"/>
    <property type="match status" value="1"/>
</dbReference>
<keyword evidence="5" id="KW-0812">Transmembrane</keyword>
<feature type="transmembrane region" description="Helical" evidence="5">
    <location>
        <begin position="341"/>
        <end position="360"/>
    </location>
</feature>
<keyword evidence="4" id="KW-0802">TPR repeat</keyword>
<keyword evidence="8" id="KW-1185">Reference proteome</keyword>